<dbReference type="GO" id="GO:0005737">
    <property type="term" value="C:cytoplasm"/>
    <property type="evidence" value="ECO:0007669"/>
    <property type="project" value="TreeGrafter"/>
</dbReference>
<dbReference type="PANTHER" id="PTHR43700:SF1">
    <property type="entry name" value="PHOSPHORIBOSYLAMINOIMIDAZOLE-SUCCINOCARBOXAMIDE SYNTHASE"/>
    <property type="match status" value="1"/>
</dbReference>
<organism evidence="8">
    <name type="scientific">mine drainage metagenome</name>
    <dbReference type="NCBI Taxonomy" id="410659"/>
    <lineage>
        <taxon>unclassified sequences</taxon>
        <taxon>metagenomes</taxon>
        <taxon>ecological metagenomes</taxon>
    </lineage>
</organism>
<dbReference type="UniPathway" id="UPA00074">
    <property type="reaction ID" value="UER00131"/>
</dbReference>
<evidence type="ECO:0000256" key="1">
    <source>
        <dbReference type="ARBA" id="ARBA00004672"/>
    </source>
</evidence>
<evidence type="ECO:0000256" key="6">
    <source>
        <dbReference type="ARBA" id="ARBA00022840"/>
    </source>
</evidence>
<sequence>MATVIETQLPGFPLRRGKVRDVYDLGPQLLIVATDRISAFDVILPTPIPEKGIILTALSNYWFKLFQPHIQHHLLATRPAEFPATLRPFRAQLAGRSVLVRKT</sequence>
<dbReference type="GO" id="GO:0006189">
    <property type="term" value="P:'de novo' IMP biosynthetic process"/>
    <property type="evidence" value="ECO:0007669"/>
    <property type="project" value="UniProtKB-UniPathway"/>
</dbReference>
<keyword evidence="3 8" id="KW-0436">Ligase</keyword>
<gene>
    <name evidence="8" type="ORF">B1A_06769</name>
</gene>
<keyword evidence="6" id="KW-0067">ATP-binding</keyword>
<feature type="non-terminal residue" evidence="8">
    <location>
        <position position="103"/>
    </location>
</feature>
<dbReference type="Pfam" id="PF01259">
    <property type="entry name" value="SAICAR_synt"/>
    <property type="match status" value="1"/>
</dbReference>
<dbReference type="EMBL" id="AUZX01004906">
    <property type="protein sequence ID" value="EQD69666.1"/>
    <property type="molecule type" value="Genomic_DNA"/>
</dbReference>
<dbReference type="GO" id="GO:0005524">
    <property type="term" value="F:ATP binding"/>
    <property type="evidence" value="ECO:0007669"/>
    <property type="project" value="UniProtKB-KW"/>
</dbReference>
<dbReference type="Gene3D" id="3.30.200.20">
    <property type="entry name" value="Phosphorylase Kinase, domain 1"/>
    <property type="match status" value="1"/>
</dbReference>
<comment type="pathway">
    <text evidence="1">Purine metabolism; IMP biosynthesis via de novo pathway; 5-amino-1-(5-phospho-D-ribosyl)imidazole-4-carboxamide from 5-amino-1-(5-phospho-D-ribosyl)imidazole-4-carboxylate: step 1/2.</text>
</comment>
<dbReference type="AlphaFoldDB" id="T1B9T0"/>
<dbReference type="GO" id="GO:0004639">
    <property type="term" value="F:phosphoribosylaminoimidazolesuccinocarboxamide synthase activity"/>
    <property type="evidence" value="ECO:0007669"/>
    <property type="project" value="UniProtKB-EC"/>
</dbReference>
<comment type="caution">
    <text evidence="8">The sequence shown here is derived from an EMBL/GenBank/DDBJ whole genome shotgun (WGS) entry which is preliminary data.</text>
</comment>
<evidence type="ECO:0000256" key="2">
    <source>
        <dbReference type="ARBA" id="ARBA00012217"/>
    </source>
</evidence>
<protein>
    <recommendedName>
        <fullName evidence="2">phosphoribosylaminoimidazolesuccinocarboxamide synthase</fullName>
        <ecNumber evidence="2">6.3.2.6</ecNumber>
    </recommendedName>
</protein>
<proteinExistence type="predicted"/>
<keyword evidence="5" id="KW-0658">Purine biosynthesis</keyword>
<evidence type="ECO:0000313" key="8">
    <source>
        <dbReference type="EMBL" id="EQD69666.1"/>
    </source>
</evidence>
<evidence type="ECO:0000256" key="3">
    <source>
        <dbReference type="ARBA" id="ARBA00022598"/>
    </source>
</evidence>
<name>T1B9T0_9ZZZZ</name>
<accession>T1B9T0</accession>
<evidence type="ECO:0000259" key="7">
    <source>
        <dbReference type="Pfam" id="PF01259"/>
    </source>
</evidence>
<dbReference type="PANTHER" id="PTHR43700">
    <property type="entry name" value="PHOSPHORIBOSYLAMINOIMIDAZOLE-SUCCINOCARBOXAMIDE SYNTHASE"/>
    <property type="match status" value="1"/>
</dbReference>
<feature type="domain" description="SAICAR synthetase/ADE2 N-terminal" evidence="7">
    <location>
        <begin position="14"/>
        <end position="102"/>
    </location>
</feature>
<keyword evidence="4" id="KW-0547">Nucleotide-binding</keyword>
<reference evidence="8" key="2">
    <citation type="journal article" date="2014" name="ISME J.">
        <title>Microbial stratification in low pH oxic and suboxic macroscopic growths along an acid mine drainage.</title>
        <authorList>
            <person name="Mendez-Garcia C."/>
            <person name="Mesa V."/>
            <person name="Sprenger R.R."/>
            <person name="Richter M."/>
            <person name="Diez M.S."/>
            <person name="Solano J."/>
            <person name="Bargiela R."/>
            <person name="Golyshina O.V."/>
            <person name="Manteca A."/>
            <person name="Ramos J.L."/>
            <person name="Gallego J.R."/>
            <person name="Llorente I."/>
            <person name="Martins Dos Santos V.A."/>
            <person name="Jensen O.N."/>
            <person name="Pelaez A.I."/>
            <person name="Sanchez J."/>
            <person name="Ferrer M."/>
        </authorList>
    </citation>
    <scope>NUCLEOTIDE SEQUENCE</scope>
</reference>
<evidence type="ECO:0000256" key="5">
    <source>
        <dbReference type="ARBA" id="ARBA00022755"/>
    </source>
</evidence>
<dbReference type="InterPro" id="IPR028923">
    <property type="entry name" value="SAICAR_synt/ADE2_N"/>
</dbReference>
<evidence type="ECO:0000256" key="4">
    <source>
        <dbReference type="ARBA" id="ARBA00022741"/>
    </source>
</evidence>
<reference evidence="8" key="1">
    <citation type="submission" date="2013-08" db="EMBL/GenBank/DDBJ databases">
        <authorList>
            <person name="Mendez C."/>
            <person name="Richter M."/>
            <person name="Ferrer M."/>
            <person name="Sanchez J."/>
        </authorList>
    </citation>
    <scope>NUCLEOTIDE SEQUENCE</scope>
</reference>
<dbReference type="EC" id="6.3.2.6" evidence="2"/>
<dbReference type="SUPFAM" id="SSF56104">
    <property type="entry name" value="SAICAR synthase-like"/>
    <property type="match status" value="1"/>
</dbReference>